<geneLocation type="plasmid" evidence="2 3">
    <name>pRgalR602c</name>
</geneLocation>
<feature type="compositionally biased region" description="Basic and acidic residues" evidence="1">
    <location>
        <begin position="28"/>
        <end position="41"/>
    </location>
</feature>
<dbReference type="Proteomes" id="UP000031368">
    <property type="component" value="Plasmid pRgalR602c"/>
</dbReference>
<keyword evidence="3" id="KW-1185">Reference proteome</keyword>
<gene>
    <name evidence="2" type="ORF">RGR602_PC01773</name>
</gene>
<feature type="compositionally biased region" description="Low complexity" evidence="1">
    <location>
        <begin position="10"/>
        <end position="19"/>
    </location>
</feature>
<dbReference type="EMBL" id="CP006880">
    <property type="protein sequence ID" value="AJD45797.1"/>
    <property type="molecule type" value="Genomic_DNA"/>
</dbReference>
<protein>
    <submittedName>
        <fullName evidence="2">Uncharacterized protein</fullName>
    </submittedName>
</protein>
<feature type="region of interest" description="Disordered" evidence="1">
    <location>
        <begin position="1"/>
        <end position="43"/>
    </location>
</feature>
<organism evidence="2 3">
    <name type="scientific">Rhizobium gallicum bv. gallicum R602sp</name>
    <dbReference type="NCBI Taxonomy" id="1041138"/>
    <lineage>
        <taxon>Bacteria</taxon>
        <taxon>Pseudomonadati</taxon>
        <taxon>Pseudomonadota</taxon>
        <taxon>Alphaproteobacteria</taxon>
        <taxon>Hyphomicrobiales</taxon>
        <taxon>Rhizobiaceae</taxon>
        <taxon>Rhizobium/Agrobacterium group</taxon>
        <taxon>Rhizobium</taxon>
    </lineage>
</organism>
<name>A0A0B4XH67_9HYPH</name>
<sequence length="70" mass="7822">MGARSRRRSAAFSSLLSKRTLQGTPEIDPQRSVRREGEFASRARPANRFVDARFELADRASAFMLPAVTP</sequence>
<dbReference type="HOGENOM" id="CLU_2755075_0_0_5"/>
<reference evidence="2 3" key="1">
    <citation type="submission" date="2013-11" db="EMBL/GenBank/DDBJ databases">
        <title>Complete genome sequence of Rhizobium gallicum bv. gallicum R602.</title>
        <authorList>
            <person name="Bustos P."/>
            <person name="Santamaria R.I."/>
            <person name="Lozano L."/>
            <person name="Acosta J.L."/>
            <person name="Ormeno-Orrillo E."/>
            <person name="Rogel M.A."/>
            <person name="Romero D."/>
            <person name="Cevallos M.A."/>
            <person name="Martinez-Romero E."/>
            <person name="Gonzalez V."/>
        </authorList>
    </citation>
    <scope>NUCLEOTIDE SEQUENCE [LARGE SCALE GENOMIC DNA]</scope>
    <source>
        <strain evidence="2 3">R602</strain>
        <plasmid evidence="2 3">pRgalR602c</plasmid>
    </source>
</reference>
<keyword evidence="2" id="KW-0614">Plasmid</keyword>
<evidence type="ECO:0000313" key="3">
    <source>
        <dbReference type="Proteomes" id="UP000031368"/>
    </source>
</evidence>
<proteinExistence type="predicted"/>
<evidence type="ECO:0000256" key="1">
    <source>
        <dbReference type="SAM" id="MobiDB-lite"/>
    </source>
</evidence>
<accession>A0A0B4XH67</accession>
<dbReference type="KEGG" id="rga:RGR602_PC01773"/>
<dbReference type="AlphaFoldDB" id="A0A0B4XH67"/>
<evidence type="ECO:0000313" key="2">
    <source>
        <dbReference type="EMBL" id="AJD45797.1"/>
    </source>
</evidence>